<feature type="region of interest" description="Disordered" evidence="3">
    <location>
        <begin position="49"/>
        <end position="120"/>
    </location>
</feature>
<dbReference type="AlphaFoldDB" id="A0A6A5Z6X8"/>
<dbReference type="CDD" id="cd00067">
    <property type="entry name" value="GAL4"/>
    <property type="match status" value="1"/>
</dbReference>
<dbReference type="FunFam" id="4.10.240.10:FF:000008">
    <property type="entry name" value="C6 zinc finger domain-containing protein"/>
    <property type="match status" value="1"/>
</dbReference>
<dbReference type="Pfam" id="PF00172">
    <property type="entry name" value="Zn_clus"/>
    <property type="match status" value="1"/>
</dbReference>
<dbReference type="InterPro" id="IPR036864">
    <property type="entry name" value="Zn2-C6_fun-type_DNA-bd_sf"/>
</dbReference>
<dbReference type="InterPro" id="IPR007219">
    <property type="entry name" value="XnlR_reg_dom"/>
</dbReference>
<evidence type="ECO:0000259" key="4">
    <source>
        <dbReference type="PROSITE" id="PS50048"/>
    </source>
</evidence>
<evidence type="ECO:0000313" key="6">
    <source>
        <dbReference type="Proteomes" id="UP000799770"/>
    </source>
</evidence>
<protein>
    <recommendedName>
        <fullName evidence="4">Zn(2)-C6 fungal-type domain-containing protein</fullName>
    </recommendedName>
</protein>
<dbReference type="OrthoDB" id="4685598at2759"/>
<reference evidence="5" key="1">
    <citation type="journal article" date="2020" name="Stud. Mycol.">
        <title>101 Dothideomycetes genomes: a test case for predicting lifestyles and emergence of pathogens.</title>
        <authorList>
            <person name="Haridas S."/>
            <person name="Albert R."/>
            <person name="Binder M."/>
            <person name="Bloem J."/>
            <person name="Labutti K."/>
            <person name="Salamov A."/>
            <person name="Andreopoulos B."/>
            <person name="Baker S."/>
            <person name="Barry K."/>
            <person name="Bills G."/>
            <person name="Bluhm B."/>
            <person name="Cannon C."/>
            <person name="Castanera R."/>
            <person name="Culley D."/>
            <person name="Daum C."/>
            <person name="Ezra D."/>
            <person name="Gonzalez J."/>
            <person name="Henrissat B."/>
            <person name="Kuo A."/>
            <person name="Liang C."/>
            <person name="Lipzen A."/>
            <person name="Lutzoni F."/>
            <person name="Magnuson J."/>
            <person name="Mondo S."/>
            <person name="Nolan M."/>
            <person name="Ohm R."/>
            <person name="Pangilinan J."/>
            <person name="Park H.-J."/>
            <person name="Ramirez L."/>
            <person name="Alfaro M."/>
            <person name="Sun H."/>
            <person name="Tritt A."/>
            <person name="Yoshinaga Y."/>
            <person name="Zwiers L.-H."/>
            <person name="Turgeon B."/>
            <person name="Goodwin S."/>
            <person name="Spatafora J."/>
            <person name="Crous P."/>
            <person name="Grigoriev I."/>
        </authorList>
    </citation>
    <scope>NUCLEOTIDE SEQUENCE</scope>
    <source>
        <strain evidence="5">CBS 627.86</strain>
    </source>
</reference>
<accession>A0A6A5Z6X8</accession>
<dbReference type="InterPro" id="IPR053181">
    <property type="entry name" value="EcdB-like_regulator"/>
</dbReference>
<sequence length="725" mass="79953">MAGVTPSPDVSPVSAATTNGHFPRDSFCLNLSTLPDASNFVLKTTLKSPHLLDSPTGLSPGPNILNGFFKKRPRNMSQSSGTDREMSNDLSQTTPNGTAPTSNGEPRPTTKKRPSTDTIDYPRRRATIAVLCSRLPGKTPHFILTSNKCEICRSRKSRCDGSRPKCRLCTELNAECIYREPGIKLDAGDKLILEHLNRIEGLLQNSLANGHGLGLATHSPAASNSTSEDFLARSNGNLAALGIVPPMNGIGTWSTTASNISTMPKTHTTAALHLLQSPMIRELVSRPYDPKVLLQLEMNREQVFLGTTLGLDLSNTSAYVQAFFDRVNVFYACVNPYTWTNYYQTALSRGFREGPESCIVLLVLALGHAASAGSVSQQSPDKDAPGLPYFAAAWSLLPNLMTRNNLLAVQCQILTTAYLVYLVRPVEAWNILSSASMKLQLLLNSPGRVPPAEEELLKRVFWNTIMIESDLLAELDLPHSGIGQFEETVSLPTGFEDMGGEALGRDELWYFLSEIALRRLLNKVSSTLYSNTSPHYKSPAAASIAQLDPLVAELDFQLNQWYQNLPFPMQFPLDRVPLQNPVQTVLRLRYFACRTIIFRPYTLLVLQDESLALDSSVQENCHKCLEACVRQLEYITAHHAGHLPYLFQGALSIISQTLLVMGATMTGSLSALLPPPTTMDDIINNVVREMERYAHLAPSLRLSAEIIREAESKRQMWLRTAGLKV</sequence>
<feature type="domain" description="Zn(2)-C6 fungal-type" evidence="4">
    <location>
        <begin position="148"/>
        <end position="178"/>
    </location>
</feature>
<organism evidence="5 6">
    <name type="scientific">Lophiotrema nucula</name>
    <dbReference type="NCBI Taxonomy" id="690887"/>
    <lineage>
        <taxon>Eukaryota</taxon>
        <taxon>Fungi</taxon>
        <taxon>Dikarya</taxon>
        <taxon>Ascomycota</taxon>
        <taxon>Pezizomycotina</taxon>
        <taxon>Dothideomycetes</taxon>
        <taxon>Pleosporomycetidae</taxon>
        <taxon>Pleosporales</taxon>
        <taxon>Lophiotremataceae</taxon>
        <taxon>Lophiotrema</taxon>
    </lineage>
</organism>
<dbReference type="GO" id="GO:0008270">
    <property type="term" value="F:zinc ion binding"/>
    <property type="evidence" value="ECO:0007669"/>
    <property type="project" value="InterPro"/>
</dbReference>
<feature type="region of interest" description="Disordered" evidence="3">
    <location>
        <begin position="1"/>
        <end position="22"/>
    </location>
</feature>
<dbReference type="Pfam" id="PF04082">
    <property type="entry name" value="Fungal_trans"/>
    <property type="match status" value="1"/>
</dbReference>
<dbReference type="GO" id="GO:0006351">
    <property type="term" value="P:DNA-templated transcription"/>
    <property type="evidence" value="ECO:0007669"/>
    <property type="project" value="InterPro"/>
</dbReference>
<dbReference type="SMART" id="SM00066">
    <property type="entry name" value="GAL4"/>
    <property type="match status" value="1"/>
</dbReference>
<evidence type="ECO:0000256" key="3">
    <source>
        <dbReference type="SAM" id="MobiDB-lite"/>
    </source>
</evidence>
<dbReference type="CDD" id="cd12148">
    <property type="entry name" value="fungal_TF_MHR"/>
    <property type="match status" value="1"/>
</dbReference>
<keyword evidence="2" id="KW-0539">Nucleus</keyword>
<dbReference type="PROSITE" id="PS50048">
    <property type="entry name" value="ZN2_CY6_FUNGAL_2"/>
    <property type="match status" value="1"/>
</dbReference>
<gene>
    <name evidence="5" type="ORF">BDV96DRAFT_599557</name>
</gene>
<dbReference type="SUPFAM" id="SSF57701">
    <property type="entry name" value="Zn2/Cys6 DNA-binding domain"/>
    <property type="match status" value="1"/>
</dbReference>
<evidence type="ECO:0000256" key="1">
    <source>
        <dbReference type="ARBA" id="ARBA00022723"/>
    </source>
</evidence>
<dbReference type="GO" id="GO:0000981">
    <property type="term" value="F:DNA-binding transcription factor activity, RNA polymerase II-specific"/>
    <property type="evidence" value="ECO:0007669"/>
    <property type="project" value="InterPro"/>
</dbReference>
<dbReference type="InterPro" id="IPR001138">
    <property type="entry name" value="Zn2Cys6_DnaBD"/>
</dbReference>
<keyword evidence="1" id="KW-0479">Metal-binding</keyword>
<evidence type="ECO:0000313" key="5">
    <source>
        <dbReference type="EMBL" id="KAF2115182.1"/>
    </source>
</evidence>
<dbReference type="PANTHER" id="PTHR47785">
    <property type="entry name" value="ZN(II)2CYS6 TRANSCRIPTION FACTOR (EUROFUNG)-RELATED-RELATED"/>
    <property type="match status" value="1"/>
</dbReference>
<keyword evidence="6" id="KW-1185">Reference proteome</keyword>
<evidence type="ECO:0000256" key="2">
    <source>
        <dbReference type="ARBA" id="ARBA00023242"/>
    </source>
</evidence>
<dbReference type="EMBL" id="ML977323">
    <property type="protein sequence ID" value="KAF2115182.1"/>
    <property type="molecule type" value="Genomic_DNA"/>
</dbReference>
<dbReference type="Gene3D" id="4.10.240.10">
    <property type="entry name" value="Zn(2)-C6 fungal-type DNA-binding domain"/>
    <property type="match status" value="1"/>
</dbReference>
<proteinExistence type="predicted"/>
<feature type="compositionally biased region" description="Polar residues" evidence="3">
    <location>
        <begin position="88"/>
        <end position="104"/>
    </location>
</feature>
<dbReference type="PANTHER" id="PTHR47785:SF2">
    <property type="entry name" value="ZN(II)2CYS6 TRANSCRIPTION FACTOR (EUROFUNG)"/>
    <property type="match status" value="1"/>
</dbReference>
<name>A0A6A5Z6X8_9PLEO</name>
<dbReference type="GO" id="GO:0003677">
    <property type="term" value="F:DNA binding"/>
    <property type="evidence" value="ECO:0007669"/>
    <property type="project" value="InterPro"/>
</dbReference>
<dbReference type="Proteomes" id="UP000799770">
    <property type="component" value="Unassembled WGS sequence"/>
</dbReference>